<evidence type="ECO:0000313" key="2">
    <source>
        <dbReference type="EMBL" id="CAG8854862.1"/>
    </source>
</evidence>
<evidence type="ECO:0000313" key="3">
    <source>
        <dbReference type="Proteomes" id="UP000789901"/>
    </source>
</evidence>
<protein>
    <submittedName>
        <fullName evidence="2">7127_t:CDS:1</fullName>
    </submittedName>
</protein>
<proteinExistence type="predicted"/>
<keyword evidence="3" id="KW-1185">Reference proteome</keyword>
<accession>A0ABN7XIP7</accession>
<name>A0ABN7XIP7_GIGMA</name>
<reference evidence="2 3" key="1">
    <citation type="submission" date="2021-06" db="EMBL/GenBank/DDBJ databases">
        <authorList>
            <person name="Kallberg Y."/>
            <person name="Tangrot J."/>
            <person name="Rosling A."/>
        </authorList>
    </citation>
    <scope>NUCLEOTIDE SEQUENCE [LARGE SCALE GENOMIC DNA]</scope>
    <source>
        <strain evidence="2 3">120-4 pot B 10/14</strain>
    </source>
</reference>
<sequence>IVVMEKTPMPIVEPSSSQQLEVTYTSTKRKVEKSKGGRPRMPIWDDYNEGEDDGHGHFGANCRYCDKGKWQRGKPSTMEAHLALHCKGPVPDDIRRKWLIEVAKRGEKPNYVPPCKDALAGTLLDEEIARIVVK</sequence>
<gene>
    <name evidence="2" type="ORF">GMARGA_LOCUS43683</name>
</gene>
<dbReference type="EMBL" id="CAJVQB010143263">
    <property type="protein sequence ID" value="CAG8854862.1"/>
    <property type="molecule type" value="Genomic_DNA"/>
</dbReference>
<feature type="compositionally biased region" description="Basic residues" evidence="1">
    <location>
        <begin position="27"/>
        <end position="38"/>
    </location>
</feature>
<feature type="non-terminal residue" evidence="2">
    <location>
        <position position="134"/>
    </location>
</feature>
<comment type="caution">
    <text evidence="2">The sequence shown here is derived from an EMBL/GenBank/DDBJ whole genome shotgun (WGS) entry which is preliminary data.</text>
</comment>
<feature type="non-terminal residue" evidence="2">
    <location>
        <position position="1"/>
    </location>
</feature>
<evidence type="ECO:0000256" key="1">
    <source>
        <dbReference type="SAM" id="MobiDB-lite"/>
    </source>
</evidence>
<dbReference type="Proteomes" id="UP000789901">
    <property type="component" value="Unassembled WGS sequence"/>
</dbReference>
<feature type="region of interest" description="Disordered" evidence="1">
    <location>
        <begin position="23"/>
        <end position="47"/>
    </location>
</feature>
<organism evidence="2 3">
    <name type="scientific">Gigaspora margarita</name>
    <dbReference type="NCBI Taxonomy" id="4874"/>
    <lineage>
        <taxon>Eukaryota</taxon>
        <taxon>Fungi</taxon>
        <taxon>Fungi incertae sedis</taxon>
        <taxon>Mucoromycota</taxon>
        <taxon>Glomeromycotina</taxon>
        <taxon>Glomeromycetes</taxon>
        <taxon>Diversisporales</taxon>
        <taxon>Gigasporaceae</taxon>
        <taxon>Gigaspora</taxon>
    </lineage>
</organism>